<feature type="compositionally biased region" description="Basic residues" evidence="1">
    <location>
        <begin position="1"/>
        <end position="12"/>
    </location>
</feature>
<feature type="region of interest" description="Disordered" evidence="1">
    <location>
        <begin position="1"/>
        <end position="28"/>
    </location>
</feature>
<gene>
    <name evidence="2" type="ORF">OXD698_LOCUS53798</name>
</gene>
<reference evidence="2" key="1">
    <citation type="submission" date="2021-02" db="EMBL/GenBank/DDBJ databases">
        <authorList>
            <person name="Nowell W R."/>
        </authorList>
    </citation>
    <scope>NUCLEOTIDE SEQUENCE</scope>
</reference>
<feature type="non-terminal residue" evidence="2">
    <location>
        <position position="1"/>
    </location>
</feature>
<proteinExistence type="predicted"/>
<dbReference type="EMBL" id="CAJOAZ010031523">
    <property type="protein sequence ID" value="CAF4440662.1"/>
    <property type="molecule type" value="Genomic_DNA"/>
</dbReference>
<name>A0A820RN91_9BILA</name>
<dbReference type="AlphaFoldDB" id="A0A820RN91"/>
<evidence type="ECO:0000256" key="1">
    <source>
        <dbReference type="SAM" id="MobiDB-lite"/>
    </source>
</evidence>
<accession>A0A820RN91</accession>
<evidence type="ECO:0000313" key="2">
    <source>
        <dbReference type="EMBL" id="CAF4440662.1"/>
    </source>
</evidence>
<evidence type="ECO:0000313" key="3">
    <source>
        <dbReference type="Proteomes" id="UP000663844"/>
    </source>
</evidence>
<comment type="caution">
    <text evidence="2">The sequence shown here is derived from an EMBL/GenBank/DDBJ whole genome shotgun (WGS) entry which is preliminary data.</text>
</comment>
<organism evidence="2 3">
    <name type="scientific">Adineta steineri</name>
    <dbReference type="NCBI Taxonomy" id="433720"/>
    <lineage>
        <taxon>Eukaryota</taxon>
        <taxon>Metazoa</taxon>
        <taxon>Spiralia</taxon>
        <taxon>Gnathifera</taxon>
        <taxon>Rotifera</taxon>
        <taxon>Eurotatoria</taxon>
        <taxon>Bdelloidea</taxon>
        <taxon>Adinetida</taxon>
        <taxon>Adinetidae</taxon>
        <taxon>Adineta</taxon>
    </lineage>
</organism>
<sequence>SYSQHIHQRNKYCRPDQVDTDNEQILQQ</sequence>
<dbReference type="Proteomes" id="UP000663844">
    <property type="component" value="Unassembled WGS sequence"/>
</dbReference>
<protein>
    <submittedName>
        <fullName evidence="2">Uncharacterized protein</fullName>
    </submittedName>
</protein>